<name>A0A0U4ZCG2_XENLA</name>
<proteinExistence type="evidence at transcript level"/>
<dbReference type="InterPro" id="IPR004244">
    <property type="entry name" value="Transposase_22"/>
</dbReference>
<feature type="non-terminal residue" evidence="1">
    <location>
        <position position="1"/>
    </location>
</feature>
<accession>A0A0U4ZCG2</accession>
<dbReference type="EMBL" id="AB933565">
    <property type="protein sequence ID" value="BAT33741.1"/>
    <property type="molecule type" value="mRNA"/>
</dbReference>
<reference evidence="1" key="1">
    <citation type="submission" date="2014-05" db="EMBL/GenBank/DDBJ databases">
        <title>Unique gene expression profile of the proliferating Xenopus tadpole tail blastema cells deciphered by RNA-sequencing analysis.</title>
        <authorList>
            <person name="Tsujioka H."/>
            <person name="Kunieda T."/>
            <person name="Katou Y."/>
            <person name="Shirahige K."/>
            <person name="Kubo T."/>
        </authorList>
    </citation>
    <scope>NUCLEOTIDE SEQUENCE</scope>
    <source>
        <tissue evidence="1">Tail stump</tissue>
    </source>
</reference>
<protein>
    <submittedName>
        <fullName evidence="1">LINE-1 type transposase domain containing 1-like</fullName>
    </submittedName>
</protein>
<dbReference type="Gene3D" id="3.30.250.20">
    <property type="entry name" value="L1 transposable element, C-terminal domain"/>
    <property type="match status" value="1"/>
</dbReference>
<evidence type="ECO:0000313" key="1">
    <source>
        <dbReference type="EMBL" id="BAT33741.1"/>
    </source>
</evidence>
<sequence>EKQEGATPELYLENLLRDHLGTAQLSQMFLVERAHRIPSRQPPPGAPPRTMIAKILNYRDRDAILRLMRTKEDLHVGDAKIMIYPDYTMEVQRQRAKYAEVRKRLRDKGILYSTIFPAKLRVVDGNNTRFFVTPQEAMDWLERR</sequence>
<dbReference type="PANTHER" id="PTHR11505">
    <property type="entry name" value="L1 TRANSPOSABLE ELEMENT-RELATED"/>
    <property type="match status" value="1"/>
</dbReference>
<dbReference type="InterPro" id="IPR042566">
    <property type="entry name" value="L1_C"/>
</dbReference>
<dbReference type="AlphaFoldDB" id="A0A0U4ZCG2"/>
<gene>
    <name evidence="1" type="primary">l1td1-like</name>
</gene>
<organism evidence="1">
    <name type="scientific">Xenopus laevis</name>
    <name type="common">African clawed frog</name>
    <dbReference type="NCBI Taxonomy" id="8355"/>
    <lineage>
        <taxon>Eukaryota</taxon>
        <taxon>Metazoa</taxon>
        <taxon>Chordata</taxon>
        <taxon>Craniata</taxon>
        <taxon>Vertebrata</taxon>
        <taxon>Euteleostomi</taxon>
        <taxon>Amphibia</taxon>
        <taxon>Batrachia</taxon>
        <taxon>Anura</taxon>
        <taxon>Pipoidea</taxon>
        <taxon>Pipidae</taxon>
        <taxon>Xenopodinae</taxon>
        <taxon>Xenopus</taxon>
        <taxon>Xenopus</taxon>
    </lineage>
</organism>